<dbReference type="CDD" id="cd16387">
    <property type="entry name" value="ParB_N_Srx"/>
    <property type="match status" value="1"/>
</dbReference>
<accession>A0ABY9PTG4</accession>
<reference evidence="1 2" key="1">
    <citation type="submission" date="2023-08" db="EMBL/GenBank/DDBJ databases">
        <title>Complete Genome and Methylome dissection of Serratia fonticola NEB369.</title>
        <authorList>
            <person name="Fomenkov A."/>
            <person name="Roberts R.D."/>
        </authorList>
    </citation>
    <scope>NUCLEOTIDE SEQUENCE [LARGE SCALE GENOMIC DNA]</scope>
    <source>
        <strain evidence="1 2">NEB369</strain>
    </source>
</reference>
<dbReference type="EMBL" id="CP133586">
    <property type="protein sequence ID" value="WMT16735.1"/>
    <property type="molecule type" value="Genomic_DNA"/>
</dbReference>
<protein>
    <submittedName>
        <fullName evidence="1">Uncharacterized protein</fullName>
    </submittedName>
</protein>
<keyword evidence="2" id="KW-1185">Reference proteome</keyword>
<name>A0ABY9PTG4_SERFO</name>
<gene>
    <name evidence="1" type="ORF">RFB13_10600</name>
</gene>
<dbReference type="Proteomes" id="UP001235341">
    <property type="component" value="Chromosome"/>
</dbReference>
<proteinExistence type="predicted"/>
<evidence type="ECO:0000313" key="2">
    <source>
        <dbReference type="Proteomes" id="UP001235341"/>
    </source>
</evidence>
<sequence>MNLYAYVPNPLMWIDPLGLAGCNLNPKDIHYMQSSIKNQTGVHTVLDNAAALANKTMKATDLPAINVWRDATGKIWTLDHRRLAAFKIAGLESVPVQWATAKEVAGQMWKMTTKTEGKSIILKLGDGIKQIIGG</sequence>
<dbReference type="RefSeq" id="WP_309206461.1">
    <property type="nucleotide sequence ID" value="NZ_CP133586.1"/>
</dbReference>
<evidence type="ECO:0000313" key="1">
    <source>
        <dbReference type="EMBL" id="WMT16735.1"/>
    </source>
</evidence>
<organism evidence="1 2">
    <name type="scientific">Serratia fonticola</name>
    <dbReference type="NCBI Taxonomy" id="47917"/>
    <lineage>
        <taxon>Bacteria</taxon>
        <taxon>Pseudomonadati</taxon>
        <taxon>Pseudomonadota</taxon>
        <taxon>Gammaproteobacteria</taxon>
        <taxon>Enterobacterales</taxon>
        <taxon>Yersiniaceae</taxon>
        <taxon>Serratia</taxon>
    </lineage>
</organism>